<dbReference type="InterPro" id="IPR006571">
    <property type="entry name" value="TLDc_dom"/>
</dbReference>
<name>A0A397TF57_9GLOM</name>
<dbReference type="AlphaFoldDB" id="A0A397TF57"/>
<feature type="non-terminal residue" evidence="2">
    <location>
        <position position="1"/>
    </location>
</feature>
<keyword evidence="3" id="KW-1185">Reference proteome</keyword>
<dbReference type="Pfam" id="PF07534">
    <property type="entry name" value="TLD"/>
    <property type="match status" value="1"/>
</dbReference>
<dbReference type="OrthoDB" id="2439862at2759"/>
<feature type="domain" description="TLDc" evidence="1">
    <location>
        <begin position="1"/>
        <end position="128"/>
    </location>
</feature>
<dbReference type="PROSITE" id="PS51886">
    <property type="entry name" value="TLDC"/>
    <property type="match status" value="1"/>
</dbReference>
<sequence length="223" mass="25911">NIPYKFNLIYRASRDGDTVATFHKKCDNKGATIVIAKIKNSEQIIGGYNPLQWDSSNSYKSTKDSFIFSFTDRTELQSAKVGYINHNYEKFAIYCHVNHGPTFGNGHDLWCQNHDTWHTYNYSYFKIDTPPNSNELLPYISFKVNDYETFINKDSIEKKDGYFILNSNHSPKVFEILLSIDFTKLQSNEILNLLLPSDGFELRSLIMYIQETLINKILLSKIF</sequence>
<proteinExistence type="predicted"/>
<reference evidence="2 3" key="1">
    <citation type="submission" date="2018-06" db="EMBL/GenBank/DDBJ databases">
        <title>Comparative genomics reveals the genomic features of Rhizophagus irregularis, R. cerebriforme, R. diaphanum and Gigaspora rosea, and their symbiotic lifestyle signature.</title>
        <authorList>
            <person name="Morin E."/>
            <person name="San Clemente H."/>
            <person name="Chen E.C.H."/>
            <person name="De La Providencia I."/>
            <person name="Hainaut M."/>
            <person name="Kuo A."/>
            <person name="Kohler A."/>
            <person name="Murat C."/>
            <person name="Tang N."/>
            <person name="Roy S."/>
            <person name="Loubradou J."/>
            <person name="Henrissat B."/>
            <person name="Grigoriev I.V."/>
            <person name="Corradi N."/>
            <person name="Roux C."/>
            <person name="Martin F.M."/>
        </authorList>
    </citation>
    <scope>NUCLEOTIDE SEQUENCE [LARGE SCALE GENOMIC DNA]</scope>
    <source>
        <strain evidence="2 3">DAOM 227022</strain>
    </source>
</reference>
<protein>
    <submittedName>
        <fullName evidence="2">TLD-domain-containing protein</fullName>
    </submittedName>
</protein>
<dbReference type="Proteomes" id="UP000265703">
    <property type="component" value="Unassembled WGS sequence"/>
</dbReference>
<evidence type="ECO:0000313" key="2">
    <source>
        <dbReference type="EMBL" id="RIA96562.1"/>
    </source>
</evidence>
<organism evidence="2 3">
    <name type="scientific">Glomus cerebriforme</name>
    <dbReference type="NCBI Taxonomy" id="658196"/>
    <lineage>
        <taxon>Eukaryota</taxon>
        <taxon>Fungi</taxon>
        <taxon>Fungi incertae sedis</taxon>
        <taxon>Mucoromycota</taxon>
        <taxon>Glomeromycotina</taxon>
        <taxon>Glomeromycetes</taxon>
        <taxon>Glomerales</taxon>
        <taxon>Glomeraceae</taxon>
        <taxon>Glomus</taxon>
    </lineage>
</organism>
<comment type="caution">
    <text evidence="2">The sequence shown here is derived from an EMBL/GenBank/DDBJ whole genome shotgun (WGS) entry which is preliminary data.</text>
</comment>
<dbReference type="EMBL" id="QKYT01000043">
    <property type="protein sequence ID" value="RIA96562.1"/>
    <property type="molecule type" value="Genomic_DNA"/>
</dbReference>
<evidence type="ECO:0000259" key="1">
    <source>
        <dbReference type="PROSITE" id="PS51886"/>
    </source>
</evidence>
<gene>
    <name evidence="2" type="ORF">C1645_815247</name>
</gene>
<evidence type="ECO:0000313" key="3">
    <source>
        <dbReference type="Proteomes" id="UP000265703"/>
    </source>
</evidence>
<accession>A0A397TF57</accession>